<proteinExistence type="predicted"/>
<dbReference type="EMBL" id="JH993014">
    <property type="protein sequence ID" value="EKX42848.1"/>
    <property type="molecule type" value="Genomic_DNA"/>
</dbReference>
<evidence type="ECO:0000313" key="3">
    <source>
        <dbReference type="Proteomes" id="UP000011087"/>
    </source>
</evidence>
<dbReference type="OrthoDB" id="9974806at2759"/>
<dbReference type="GeneID" id="17299526"/>
<dbReference type="HOGENOM" id="CLU_848506_0_0_1"/>
<name>L1J2V2_GUITC</name>
<sequence>MAVIEILHPRHGSKIESDEVNAHILVKNYEMGLDAGCAAIFLNTHYRYKSCAAEIKVTLSSIRPGMSVIDISLLDSNDRELNHAPWYNSSRSYGKDILHWNKNARPYKLLVSYGTEAFQDSLKTLAATAISIGGVDGVKMFGPQHLNQDFTSANSRIFNQRKGAGLWLWKPYLINQSLHTLSEGDLLMYADAQLTFVSSATPLFDIAEAEELGIVSFGMAQHKEYVYTKEEVLFALNCTEECRFSGQRAATFIVFRVCESSKEFVRQWLTLSQNYSLISDEENGAQQHEEVLCKHWGVPAYRVPTQYGENALEKNSMHGKYPQIFQAK</sequence>
<reference evidence="2" key="3">
    <citation type="submission" date="2016-03" db="UniProtKB">
        <authorList>
            <consortium name="EnsemblProtists"/>
        </authorList>
    </citation>
    <scope>IDENTIFICATION</scope>
</reference>
<dbReference type="RefSeq" id="XP_005829828.1">
    <property type="nucleotide sequence ID" value="XM_005829771.1"/>
</dbReference>
<dbReference type="EnsemblProtists" id="EKX42848">
    <property type="protein sequence ID" value="EKX42848"/>
    <property type="gene ID" value="GUITHDRAFT_140982"/>
</dbReference>
<gene>
    <name evidence="1" type="ORF">GUITHDRAFT_140982</name>
</gene>
<reference evidence="1 3" key="1">
    <citation type="journal article" date="2012" name="Nature">
        <title>Algal genomes reveal evolutionary mosaicism and the fate of nucleomorphs.</title>
        <authorList>
            <consortium name="DOE Joint Genome Institute"/>
            <person name="Curtis B.A."/>
            <person name="Tanifuji G."/>
            <person name="Burki F."/>
            <person name="Gruber A."/>
            <person name="Irimia M."/>
            <person name="Maruyama S."/>
            <person name="Arias M.C."/>
            <person name="Ball S.G."/>
            <person name="Gile G.H."/>
            <person name="Hirakawa Y."/>
            <person name="Hopkins J.F."/>
            <person name="Kuo A."/>
            <person name="Rensing S.A."/>
            <person name="Schmutz J."/>
            <person name="Symeonidi A."/>
            <person name="Elias M."/>
            <person name="Eveleigh R.J."/>
            <person name="Herman E.K."/>
            <person name="Klute M.J."/>
            <person name="Nakayama T."/>
            <person name="Obornik M."/>
            <person name="Reyes-Prieto A."/>
            <person name="Armbrust E.V."/>
            <person name="Aves S.J."/>
            <person name="Beiko R.G."/>
            <person name="Coutinho P."/>
            <person name="Dacks J.B."/>
            <person name="Durnford D.G."/>
            <person name="Fast N.M."/>
            <person name="Green B.R."/>
            <person name="Grisdale C.J."/>
            <person name="Hempel F."/>
            <person name="Henrissat B."/>
            <person name="Hoppner M.P."/>
            <person name="Ishida K."/>
            <person name="Kim E."/>
            <person name="Koreny L."/>
            <person name="Kroth P.G."/>
            <person name="Liu Y."/>
            <person name="Malik S.B."/>
            <person name="Maier U.G."/>
            <person name="McRose D."/>
            <person name="Mock T."/>
            <person name="Neilson J.A."/>
            <person name="Onodera N.T."/>
            <person name="Poole A.M."/>
            <person name="Pritham E.J."/>
            <person name="Richards T.A."/>
            <person name="Rocap G."/>
            <person name="Roy S.W."/>
            <person name="Sarai C."/>
            <person name="Schaack S."/>
            <person name="Shirato S."/>
            <person name="Slamovits C.H."/>
            <person name="Spencer D.F."/>
            <person name="Suzuki S."/>
            <person name="Worden A.Z."/>
            <person name="Zauner S."/>
            <person name="Barry K."/>
            <person name="Bell C."/>
            <person name="Bharti A.K."/>
            <person name="Crow J.A."/>
            <person name="Grimwood J."/>
            <person name="Kramer R."/>
            <person name="Lindquist E."/>
            <person name="Lucas S."/>
            <person name="Salamov A."/>
            <person name="McFadden G.I."/>
            <person name="Lane C.E."/>
            <person name="Keeling P.J."/>
            <person name="Gray M.W."/>
            <person name="Grigoriev I.V."/>
            <person name="Archibald J.M."/>
        </authorList>
    </citation>
    <scope>NUCLEOTIDE SEQUENCE</scope>
    <source>
        <strain evidence="1 3">CCMP2712</strain>
    </source>
</reference>
<dbReference type="PaxDb" id="55529-EKX42848"/>
<evidence type="ECO:0000313" key="1">
    <source>
        <dbReference type="EMBL" id="EKX42848.1"/>
    </source>
</evidence>
<dbReference type="AlphaFoldDB" id="L1J2V2"/>
<accession>L1J2V2</accession>
<protein>
    <submittedName>
        <fullName evidence="1 2">Uncharacterized protein</fullName>
    </submittedName>
</protein>
<keyword evidence="3" id="KW-1185">Reference proteome</keyword>
<organism evidence="1">
    <name type="scientific">Guillardia theta (strain CCMP2712)</name>
    <name type="common">Cryptophyte</name>
    <dbReference type="NCBI Taxonomy" id="905079"/>
    <lineage>
        <taxon>Eukaryota</taxon>
        <taxon>Cryptophyceae</taxon>
        <taxon>Pyrenomonadales</taxon>
        <taxon>Geminigeraceae</taxon>
        <taxon>Guillardia</taxon>
    </lineage>
</organism>
<dbReference type="Proteomes" id="UP000011087">
    <property type="component" value="Unassembled WGS sequence"/>
</dbReference>
<dbReference type="KEGG" id="gtt:GUITHDRAFT_140982"/>
<reference evidence="3" key="2">
    <citation type="submission" date="2012-11" db="EMBL/GenBank/DDBJ databases">
        <authorList>
            <person name="Kuo A."/>
            <person name="Curtis B.A."/>
            <person name="Tanifuji G."/>
            <person name="Burki F."/>
            <person name="Gruber A."/>
            <person name="Irimia M."/>
            <person name="Maruyama S."/>
            <person name="Arias M.C."/>
            <person name="Ball S.G."/>
            <person name="Gile G.H."/>
            <person name="Hirakawa Y."/>
            <person name="Hopkins J.F."/>
            <person name="Rensing S.A."/>
            <person name="Schmutz J."/>
            <person name="Symeonidi A."/>
            <person name="Elias M."/>
            <person name="Eveleigh R.J."/>
            <person name="Herman E.K."/>
            <person name="Klute M.J."/>
            <person name="Nakayama T."/>
            <person name="Obornik M."/>
            <person name="Reyes-Prieto A."/>
            <person name="Armbrust E.V."/>
            <person name="Aves S.J."/>
            <person name="Beiko R.G."/>
            <person name="Coutinho P."/>
            <person name="Dacks J.B."/>
            <person name="Durnford D.G."/>
            <person name="Fast N.M."/>
            <person name="Green B.R."/>
            <person name="Grisdale C."/>
            <person name="Hempe F."/>
            <person name="Henrissat B."/>
            <person name="Hoppner M.P."/>
            <person name="Ishida K.-I."/>
            <person name="Kim E."/>
            <person name="Koreny L."/>
            <person name="Kroth P.G."/>
            <person name="Liu Y."/>
            <person name="Malik S.-B."/>
            <person name="Maier U.G."/>
            <person name="McRose D."/>
            <person name="Mock T."/>
            <person name="Neilson J.A."/>
            <person name="Onodera N.T."/>
            <person name="Poole A.M."/>
            <person name="Pritham E.J."/>
            <person name="Richards T.A."/>
            <person name="Rocap G."/>
            <person name="Roy S.W."/>
            <person name="Sarai C."/>
            <person name="Schaack S."/>
            <person name="Shirato S."/>
            <person name="Slamovits C.H."/>
            <person name="Spencer D.F."/>
            <person name="Suzuki S."/>
            <person name="Worden A.Z."/>
            <person name="Zauner S."/>
            <person name="Barry K."/>
            <person name="Bell C."/>
            <person name="Bharti A.K."/>
            <person name="Crow J.A."/>
            <person name="Grimwood J."/>
            <person name="Kramer R."/>
            <person name="Lindquist E."/>
            <person name="Lucas S."/>
            <person name="Salamov A."/>
            <person name="McFadden G.I."/>
            <person name="Lane C.E."/>
            <person name="Keeling P.J."/>
            <person name="Gray M.W."/>
            <person name="Grigoriev I.V."/>
            <person name="Archibald J.M."/>
        </authorList>
    </citation>
    <scope>NUCLEOTIDE SEQUENCE</scope>
    <source>
        <strain evidence="3">CCMP2712</strain>
    </source>
</reference>
<evidence type="ECO:0000313" key="2">
    <source>
        <dbReference type="EnsemblProtists" id="EKX42848"/>
    </source>
</evidence>